<proteinExistence type="predicted"/>
<dbReference type="SUPFAM" id="SSF53098">
    <property type="entry name" value="Ribonuclease H-like"/>
    <property type="match status" value="1"/>
</dbReference>
<sequence>MINSNPLMPVFRFDPGTVGTFRKRQIQFIRRANTGYLVNFQESPEAAKIPQVMRGSRPDLEFVGRQIIPHEELTQALIDGTLEIDEGDLVFIDHCQSFKPEFAASLDDRPAQDLILRYATVMLMREICAEKGIIKTTRSAVAGIESEIRDRLPARIDALNCKVDFRRRHPMRRQNIPKEVATAQSVLEWDERLRVNGFCSLVDRRYLSGNRRPKVHPVVAEIIEDVLRERVTREKVTIKALHREIERQVLAERGARENTLRLRQQNGETIPTEERSDLERIVVPSKGTVGNWKKRMAPIEQIFQINGPDWLLRNQLITGEGLNVERAGQIVMIDEYDIDLMAIVPFEFLIHWLGTEKVKTLRIVDDKPTRVVLSVTLDAFTGCILGLQMNMTATPELAKRTVMMSMMDKTKIAQACGTEGHWNQFLRPEKLMHDSGNAYVAYETDALCAQLNIDKVAAPKAKAYIRGLLERVFRTIHQTLLESIPGKTFSNTVLRGEYDSEAEAVLSLDDLIQILTIWIVDIYHESPSFGRDGQTPADLWRHEMTVGMGCRPVPGLRTLSHVFGTTLKRQAQQTGIRIAHANYFSEEFALHLLRDPTRRYRVRWWEENMSEAQVEIRQDTWLPLEVMDERARGLSVQEWLLVLERAHVKRNPEAEATRRKGYEKIDDIVQDRIVLRRKIARKTLMTEDDVTRLEEQALRFFTTPTTRISSDQTHGLYGAPISARSNANEEIRDQDEMDRASPNRQGDDPAKGAMKSEGPSHQNAPKGRRKTKTWKPGTME</sequence>
<dbReference type="RefSeq" id="WP_243260644.1">
    <property type="nucleotide sequence ID" value="NZ_CP085144.1"/>
</dbReference>
<keyword evidence="4" id="KW-1185">Reference proteome</keyword>
<organism evidence="3 4">
    <name type="scientific">Sulfitobacter dubius</name>
    <dbReference type="NCBI Taxonomy" id="218673"/>
    <lineage>
        <taxon>Bacteria</taxon>
        <taxon>Pseudomonadati</taxon>
        <taxon>Pseudomonadota</taxon>
        <taxon>Alphaproteobacteria</taxon>
        <taxon>Rhodobacterales</taxon>
        <taxon>Roseobacteraceae</taxon>
        <taxon>Sulfitobacter</taxon>
    </lineage>
</organism>
<evidence type="ECO:0000259" key="2">
    <source>
        <dbReference type="PROSITE" id="PS50994"/>
    </source>
</evidence>
<dbReference type="InterPro" id="IPR036397">
    <property type="entry name" value="RNaseH_sf"/>
</dbReference>
<dbReference type="Proteomes" id="UP000831019">
    <property type="component" value="Chromosome"/>
</dbReference>
<evidence type="ECO:0000313" key="3">
    <source>
        <dbReference type="EMBL" id="UOA14970.1"/>
    </source>
</evidence>
<dbReference type="EMBL" id="CP085144">
    <property type="protein sequence ID" value="UOA14970.1"/>
    <property type="molecule type" value="Genomic_DNA"/>
</dbReference>
<protein>
    <submittedName>
        <fullName evidence="3">Transposon Tn7 transposition protein TnsB</fullName>
    </submittedName>
</protein>
<name>A0ABY3ZLF7_9RHOB</name>
<evidence type="ECO:0000313" key="4">
    <source>
        <dbReference type="Proteomes" id="UP000831019"/>
    </source>
</evidence>
<evidence type="ECO:0000256" key="1">
    <source>
        <dbReference type="SAM" id="MobiDB-lite"/>
    </source>
</evidence>
<feature type="domain" description="Integrase catalytic" evidence="2">
    <location>
        <begin position="341"/>
        <end position="544"/>
    </location>
</feature>
<dbReference type="InterPro" id="IPR001584">
    <property type="entry name" value="Integrase_cat-core"/>
</dbReference>
<feature type="compositionally biased region" description="Basic and acidic residues" evidence="1">
    <location>
        <begin position="737"/>
        <end position="750"/>
    </location>
</feature>
<dbReference type="PROSITE" id="PS50994">
    <property type="entry name" value="INTEGRASE"/>
    <property type="match status" value="1"/>
</dbReference>
<dbReference type="InterPro" id="IPR012337">
    <property type="entry name" value="RNaseH-like_sf"/>
</dbReference>
<reference evidence="4" key="1">
    <citation type="journal article" date="2022" name="Microorganisms">
        <title>Beyond the ABCs#Discovery of Three New Plasmid Types in Rhodobacterales (RepQ, RepY, RepW).</title>
        <authorList>
            <person name="Freese H.M."/>
            <person name="Ringel V."/>
            <person name="Overmann J."/>
            <person name="Petersen J."/>
        </authorList>
    </citation>
    <scope>NUCLEOTIDE SEQUENCE [LARGE SCALE GENOMIC DNA]</scope>
    <source>
        <strain evidence="4">DSM 109990</strain>
    </source>
</reference>
<feature type="region of interest" description="Disordered" evidence="1">
    <location>
        <begin position="708"/>
        <end position="780"/>
    </location>
</feature>
<gene>
    <name evidence="3" type="primary">tnsB_1</name>
    <name evidence="3" type="ORF">DSM109990_01789</name>
</gene>
<dbReference type="Gene3D" id="3.30.420.10">
    <property type="entry name" value="Ribonuclease H-like superfamily/Ribonuclease H"/>
    <property type="match status" value="1"/>
</dbReference>
<accession>A0ABY3ZLF7</accession>